<reference evidence="2 3" key="1">
    <citation type="submission" date="2018-10" db="EMBL/GenBank/DDBJ databases">
        <title>Genomic Encyclopedia of Archaeal and Bacterial Type Strains, Phase II (KMG-II): from individual species to whole genera.</title>
        <authorList>
            <person name="Goeker M."/>
        </authorList>
    </citation>
    <scope>NUCLEOTIDE SEQUENCE [LARGE SCALE GENOMIC DNA]</scope>
    <source>
        <strain evidence="2 3">DSM 14954</strain>
    </source>
</reference>
<comment type="caution">
    <text evidence="2">The sequence shown here is derived from an EMBL/GenBank/DDBJ whole genome shotgun (WGS) entry which is preliminary data.</text>
</comment>
<name>A0A660LJF2_9ACTN</name>
<accession>A0A660LJF2</accession>
<dbReference type="RefSeq" id="WP_147447817.1">
    <property type="nucleotide sequence ID" value="NZ_RBIL01000001.1"/>
</dbReference>
<sequence>MAKGQGTICAKLCAVIGVLREGPLHRDLKALLAAPGDAFEVKVDGYVIDLVRSDGELVEIQTGGFSPLRSKLDALLDRHRVRIVHPVPTERRIIRVDEQGEVLSTRPSPKKPGPATIFEGLVSFPTLLSHPNLTIEVLLCREDHVRAPAPVRGRRYMRDPGQRRLRDVLDRVELTGGADVAKLLPALEAPFTTRELAKAMKVPLPLAQKAAACCRALEVFTDAGKRGRAPLHGWA</sequence>
<dbReference type="Pfam" id="PF26351">
    <property type="entry name" value="DUF8091"/>
    <property type="match status" value="1"/>
</dbReference>
<dbReference type="InterPro" id="IPR058404">
    <property type="entry name" value="DUF8091"/>
</dbReference>
<feature type="domain" description="DUF8091" evidence="1">
    <location>
        <begin position="24"/>
        <end position="174"/>
    </location>
</feature>
<evidence type="ECO:0000259" key="1">
    <source>
        <dbReference type="Pfam" id="PF26351"/>
    </source>
</evidence>
<gene>
    <name evidence="2" type="ORF">C8N24_3051</name>
</gene>
<dbReference type="OrthoDB" id="9778820at2"/>
<dbReference type="EMBL" id="RBIL01000001">
    <property type="protein sequence ID" value="RKQ93191.1"/>
    <property type="molecule type" value="Genomic_DNA"/>
</dbReference>
<evidence type="ECO:0000313" key="2">
    <source>
        <dbReference type="EMBL" id="RKQ93191.1"/>
    </source>
</evidence>
<evidence type="ECO:0000313" key="3">
    <source>
        <dbReference type="Proteomes" id="UP000278962"/>
    </source>
</evidence>
<dbReference type="Proteomes" id="UP000278962">
    <property type="component" value="Unassembled WGS sequence"/>
</dbReference>
<dbReference type="AlphaFoldDB" id="A0A660LJF2"/>
<proteinExistence type="predicted"/>
<organism evidence="2 3">
    <name type="scientific">Solirubrobacter pauli</name>
    <dbReference type="NCBI Taxonomy" id="166793"/>
    <lineage>
        <taxon>Bacteria</taxon>
        <taxon>Bacillati</taxon>
        <taxon>Actinomycetota</taxon>
        <taxon>Thermoleophilia</taxon>
        <taxon>Solirubrobacterales</taxon>
        <taxon>Solirubrobacteraceae</taxon>
        <taxon>Solirubrobacter</taxon>
    </lineage>
</organism>
<keyword evidence="3" id="KW-1185">Reference proteome</keyword>
<protein>
    <recommendedName>
        <fullName evidence="1">DUF8091 domain-containing protein</fullName>
    </recommendedName>
</protein>